<reference evidence="1 2" key="1">
    <citation type="submission" date="2014-06" db="EMBL/GenBank/DDBJ databases">
        <authorList>
            <person name="Urmite Genomes Urmite Genomes"/>
        </authorList>
    </citation>
    <scope>NUCLEOTIDE SEQUENCE [LARGE SCALE GENOMIC DNA]</scope>
</reference>
<dbReference type="EMBL" id="CCSB01000004">
    <property type="protein sequence ID" value="CDZ79276.1"/>
    <property type="molecule type" value="Genomic_DNA"/>
</dbReference>
<evidence type="ECO:0000313" key="2">
    <source>
        <dbReference type="Proteomes" id="UP000044071"/>
    </source>
</evidence>
<sequence length="171" mass="19029">MKEKDGAAQPRTRDECLAAINAHTFLANRSLMLRDQSEYVEQIQNLAQACAEIINQHHMQPVQLTALIEGKIAATQGQHLQAVLAEIRSCQMQRRALDNNAFFNPAAHDALNRKIDGLNASRNTSIAEIQRGIVTDTFVRAHQGHQANIPANFIYNYEPPNPEQPDIGRPG</sequence>
<dbReference type="STRING" id="1034943.BN59_03594"/>
<gene>
    <name evidence="1" type="ORF">BN59_03594</name>
</gene>
<evidence type="ECO:0000313" key="1">
    <source>
        <dbReference type="EMBL" id="CDZ79276.1"/>
    </source>
</evidence>
<proteinExistence type="predicted"/>
<keyword evidence="2" id="KW-1185">Reference proteome</keyword>
<dbReference type="AlphaFoldDB" id="A0A078L259"/>
<protein>
    <submittedName>
        <fullName evidence="1">Uncharacterized protein</fullName>
    </submittedName>
</protein>
<name>A0A078L259_9GAMM</name>
<organism evidence="1 2">
    <name type="scientific">Legionella massiliensis</name>
    <dbReference type="NCBI Taxonomy" id="1034943"/>
    <lineage>
        <taxon>Bacteria</taxon>
        <taxon>Pseudomonadati</taxon>
        <taxon>Pseudomonadota</taxon>
        <taxon>Gammaproteobacteria</taxon>
        <taxon>Legionellales</taxon>
        <taxon>Legionellaceae</taxon>
        <taxon>Legionella</taxon>
    </lineage>
</organism>
<accession>A0A078L259</accession>
<dbReference type="Proteomes" id="UP000044071">
    <property type="component" value="Unassembled WGS sequence"/>
</dbReference>